<evidence type="ECO:0000313" key="1">
    <source>
        <dbReference type="EMBL" id="BCI61826.1"/>
    </source>
</evidence>
<keyword evidence="2" id="KW-1185">Reference proteome</keyword>
<organism evidence="1 2">
    <name type="scientific">Coprobacter secundus subsp. similis</name>
    <dbReference type="NCBI Taxonomy" id="2751153"/>
    <lineage>
        <taxon>Bacteria</taxon>
        <taxon>Pseudomonadati</taxon>
        <taxon>Bacteroidota</taxon>
        <taxon>Bacteroidia</taxon>
        <taxon>Bacteroidales</taxon>
        <taxon>Barnesiellaceae</taxon>
        <taxon>Coprobacter</taxon>
    </lineage>
</organism>
<dbReference type="AlphaFoldDB" id="A0A7G1HQF1"/>
<accession>A0A7G1HQF1</accession>
<sequence>MNTIALQKKRKNIDLPVETLQKLSIMAASQGKSLKAFIENILISKADNISIEVTSNPSPSGDPWFDNPENLAEVEKRIKAHKNGKADTTVVLHSAEDIKNFINNL</sequence>
<evidence type="ECO:0008006" key="3">
    <source>
        <dbReference type="Google" id="ProtNLM"/>
    </source>
</evidence>
<reference evidence="2" key="1">
    <citation type="submission" date="2020-07" db="EMBL/GenBank/DDBJ databases">
        <title>Complete genome sequencing of Coprobacter sp. strain 2CBH44.</title>
        <authorList>
            <person name="Sakamoto M."/>
            <person name="Murakami T."/>
            <person name="Mori H."/>
        </authorList>
    </citation>
    <scope>NUCLEOTIDE SEQUENCE [LARGE SCALE GENOMIC DNA]</scope>
    <source>
        <strain evidence="2">2CBH44</strain>
    </source>
</reference>
<gene>
    <name evidence="1" type="ORF">Cop2CBH44_01790</name>
</gene>
<dbReference type="KEGG" id="copr:Cop2CBH44_01790"/>
<proteinExistence type="predicted"/>
<name>A0A7G1HQF1_9BACT</name>
<dbReference type="RefSeq" id="WP_200755372.1">
    <property type="nucleotide sequence ID" value="NZ_AP023322.1"/>
</dbReference>
<dbReference type="Proteomes" id="UP000594042">
    <property type="component" value="Chromosome"/>
</dbReference>
<protein>
    <recommendedName>
        <fullName evidence="3">Toxin-antitoxin system protein</fullName>
    </recommendedName>
</protein>
<evidence type="ECO:0000313" key="2">
    <source>
        <dbReference type="Proteomes" id="UP000594042"/>
    </source>
</evidence>
<dbReference type="EMBL" id="AP023322">
    <property type="protein sequence ID" value="BCI61826.1"/>
    <property type="molecule type" value="Genomic_DNA"/>
</dbReference>